<evidence type="ECO:0000256" key="2">
    <source>
        <dbReference type="ARBA" id="ARBA00022448"/>
    </source>
</evidence>
<comment type="caution">
    <text evidence="8">The sequence shown here is derived from an EMBL/GenBank/DDBJ whole genome shotgun (WGS) entry which is preliminary data.</text>
</comment>
<dbReference type="InterPro" id="IPR036259">
    <property type="entry name" value="MFS_trans_sf"/>
</dbReference>
<evidence type="ECO:0000256" key="5">
    <source>
        <dbReference type="ARBA" id="ARBA00023136"/>
    </source>
</evidence>
<dbReference type="RefSeq" id="WP_256304401.1">
    <property type="nucleotide sequence ID" value="NZ_JANFYS010000025.1"/>
</dbReference>
<sequence>MKVSSNPKKRWFYLLLGTVTMLCIGTIYGWSVLKVPLAENFGWQASWLALAYALGFCAFCMGSAAGSQLPRKIGFRTTLLLGGIAIFAGYALLSTLDGRNILLLYAYFSLLVGGGIGISYPILLAWITDWFPDMQGLCSGVLTMGFGCSALLLVKPASKLFQVPNIGWRGTYMFLGFCGLAALLLCALLLRGQPPVQKDNQAVRSSRNFTASEAIRHPSFWTLYIYLVFNSILGSTIIALSYDYCIYLDFSASTAATLVGMVSAFNGVSRIPFGLLYDRLDRKRMMLVGSCSVTLAALTLLTATVLGSKLLAVLGLALAGFSYGYGTVLNPNLLRTFFGERNFPAIFSVSNTRAVIGSMLNPALTQLFVVTGSFATPLTIALASSGVAFFLQSRIKEPT</sequence>
<dbReference type="PANTHER" id="PTHR11360">
    <property type="entry name" value="MONOCARBOXYLATE TRANSPORTER"/>
    <property type="match status" value="1"/>
</dbReference>
<keyword evidence="3 6" id="KW-0812">Transmembrane</keyword>
<dbReference type="GO" id="GO:0005886">
    <property type="term" value="C:plasma membrane"/>
    <property type="evidence" value="ECO:0007669"/>
    <property type="project" value="UniProtKB-SubCell"/>
</dbReference>
<comment type="subcellular location">
    <subcellularLocation>
        <location evidence="1">Cell membrane</location>
        <topology evidence="1">Multi-pass membrane protein</topology>
    </subcellularLocation>
</comment>
<evidence type="ECO:0000313" key="9">
    <source>
        <dbReference type="Proteomes" id="UP001204562"/>
    </source>
</evidence>
<feature type="transmembrane region" description="Helical" evidence="6">
    <location>
        <begin position="367"/>
        <end position="391"/>
    </location>
</feature>
<dbReference type="Gene3D" id="1.20.1250.20">
    <property type="entry name" value="MFS general substrate transporter like domains"/>
    <property type="match status" value="2"/>
</dbReference>
<proteinExistence type="predicted"/>
<dbReference type="SUPFAM" id="SSF103473">
    <property type="entry name" value="MFS general substrate transporter"/>
    <property type="match status" value="1"/>
</dbReference>
<dbReference type="InterPro" id="IPR011701">
    <property type="entry name" value="MFS"/>
</dbReference>
<keyword evidence="2" id="KW-0813">Transport</keyword>
<evidence type="ECO:0000256" key="6">
    <source>
        <dbReference type="SAM" id="Phobius"/>
    </source>
</evidence>
<feature type="transmembrane region" description="Helical" evidence="6">
    <location>
        <begin position="310"/>
        <end position="330"/>
    </location>
</feature>
<feature type="transmembrane region" description="Helical" evidence="6">
    <location>
        <begin position="105"/>
        <end position="127"/>
    </location>
</feature>
<gene>
    <name evidence="8" type="ORF">NE579_11825</name>
</gene>
<reference evidence="8" key="1">
    <citation type="submission" date="2022-06" db="EMBL/GenBank/DDBJ databases">
        <title>Isolation of gut microbiota from human fecal samples.</title>
        <authorList>
            <person name="Pamer E.G."/>
            <person name="Barat B."/>
            <person name="Waligurski E."/>
            <person name="Medina S."/>
            <person name="Paddock L."/>
            <person name="Mostad J."/>
        </authorList>
    </citation>
    <scope>NUCLEOTIDE SEQUENCE</scope>
    <source>
        <strain evidence="8">DFI.9.91</strain>
    </source>
</reference>
<keyword evidence="4 6" id="KW-1133">Transmembrane helix</keyword>
<feature type="domain" description="Major facilitator superfamily (MFS) profile" evidence="7">
    <location>
        <begin position="9"/>
        <end position="396"/>
    </location>
</feature>
<dbReference type="Pfam" id="PF07690">
    <property type="entry name" value="MFS_1"/>
    <property type="match status" value="1"/>
</dbReference>
<organism evidence="8 9">
    <name type="scientific">Intestinimonas massiliensis</name>
    <name type="common">ex Afouda et al. 2020</name>
    <dbReference type="NCBI Taxonomy" id="1673721"/>
    <lineage>
        <taxon>Bacteria</taxon>
        <taxon>Bacillati</taxon>
        <taxon>Bacillota</taxon>
        <taxon>Clostridia</taxon>
        <taxon>Eubacteriales</taxon>
        <taxon>Intestinimonas</taxon>
    </lineage>
</organism>
<feature type="transmembrane region" description="Helical" evidence="6">
    <location>
        <begin position="73"/>
        <end position="93"/>
    </location>
</feature>
<evidence type="ECO:0000256" key="1">
    <source>
        <dbReference type="ARBA" id="ARBA00004651"/>
    </source>
</evidence>
<dbReference type="InterPro" id="IPR050327">
    <property type="entry name" value="Proton-linked_MCT"/>
</dbReference>
<evidence type="ECO:0000256" key="3">
    <source>
        <dbReference type="ARBA" id="ARBA00022692"/>
    </source>
</evidence>
<protein>
    <submittedName>
        <fullName evidence="8">MFS transporter</fullName>
    </submittedName>
</protein>
<feature type="transmembrane region" description="Helical" evidence="6">
    <location>
        <begin position="254"/>
        <end position="273"/>
    </location>
</feature>
<dbReference type="GO" id="GO:0022857">
    <property type="term" value="F:transmembrane transporter activity"/>
    <property type="evidence" value="ECO:0007669"/>
    <property type="project" value="InterPro"/>
</dbReference>
<feature type="transmembrane region" description="Helical" evidence="6">
    <location>
        <begin position="134"/>
        <end position="154"/>
    </location>
</feature>
<dbReference type="EMBL" id="JANFYS010000025">
    <property type="protein sequence ID" value="MCQ4771144.1"/>
    <property type="molecule type" value="Genomic_DNA"/>
</dbReference>
<dbReference type="AlphaFoldDB" id="A0AAW5JTA7"/>
<keyword evidence="5 6" id="KW-0472">Membrane</keyword>
<dbReference type="Proteomes" id="UP001204562">
    <property type="component" value="Unassembled WGS sequence"/>
</dbReference>
<dbReference type="InterPro" id="IPR020846">
    <property type="entry name" value="MFS_dom"/>
</dbReference>
<evidence type="ECO:0000256" key="4">
    <source>
        <dbReference type="ARBA" id="ARBA00022989"/>
    </source>
</evidence>
<evidence type="ECO:0000313" key="8">
    <source>
        <dbReference type="EMBL" id="MCQ4771144.1"/>
    </source>
</evidence>
<evidence type="ECO:0000259" key="7">
    <source>
        <dbReference type="PROSITE" id="PS50850"/>
    </source>
</evidence>
<feature type="transmembrane region" description="Helical" evidence="6">
    <location>
        <begin position="166"/>
        <end position="190"/>
    </location>
</feature>
<feature type="transmembrane region" description="Helical" evidence="6">
    <location>
        <begin position="285"/>
        <end position="304"/>
    </location>
</feature>
<name>A0AAW5JTA7_9FIRM</name>
<feature type="transmembrane region" description="Helical" evidence="6">
    <location>
        <begin position="12"/>
        <end position="33"/>
    </location>
</feature>
<accession>A0AAW5JTA7</accession>
<feature type="transmembrane region" description="Helical" evidence="6">
    <location>
        <begin position="223"/>
        <end position="242"/>
    </location>
</feature>
<feature type="transmembrane region" description="Helical" evidence="6">
    <location>
        <begin position="45"/>
        <end position="66"/>
    </location>
</feature>
<dbReference type="PROSITE" id="PS50850">
    <property type="entry name" value="MFS"/>
    <property type="match status" value="1"/>
</dbReference>